<evidence type="ECO:0000313" key="2">
    <source>
        <dbReference type="EMBL" id="QAA77315.1"/>
    </source>
</evidence>
<name>A0A410FW22_BIPS1</name>
<dbReference type="KEGG" id="bih:BIP78_1549"/>
<organism evidence="2 3">
    <name type="scientific">Bipolaricaulis sibiricus</name>
    <dbReference type="NCBI Taxonomy" id="2501609"/>
    <lineage>
        <taxon>Bacteria</taxon>
        <taxon>Candidatus Bipolaricaulota</taxon>
        <taxon>Candidatus Bipolaricaulia</taxon>
        <taxon>Candidatus Bipolaricaulales</taxon>
        <taxon>Candidatus Bipolaricaulaceae</taxon>
        <taxon>Candidatus Bipolaricaulis</taxon>
    </lineage>
</organism>
<dbReference type="AlphaFoldDB" id="A0A410FW22"/>
<evidence type="ECO:0000313" key="3">
    <source>
        <dbReference type="Proteomes" id="UP000287233"/>
    </source>
</evidence>
<feature type="region of interest" description="Disordered" evidence="1">
    <location>
        <begin position="127"/>
        <end position="227"/>
    </location>
</feature>
<reference evidence="3" key="1">
    <citation type="submission" date="2018-12" db="EMBL/GenBank/DDBJ databases">
        <title>Complete genome sequence of an uncultured bacterium of the candidate phylum Bipolaricaulota.</title>
        <authorList>
            <person name="Kadnikov V.V."/>
            <person name="Mardanov A.V."/>
            <person name="Beletsky A.V."/>
            <person name="Frank Y.A."/>
            <person name="Karnachuk O.V."/>
            <person name="Ravin N.V."/>
        </authorList>
    </citation>
    <scope>NUCLEOTIDE SEQUENCE [LARGE SCALE GENOMIC DNA]</scope>
</reference>
<feature type="compositionally biased region" description="Low complexity" evidence="1">
    <location>
        <begin position="212"/>
        <end position="227"/>
    </location>
</feature>
<dbReference type="Proteomes" id="UP000287233">
    <property type="component" value="Chromosome"/>
</dbReference>
<feature type="compositionally biased region" description="Basic and acidic residues" evidence="1">
    <location>
        <begin position="161"/>
        <end position="181"/>
    </location>
</feature>
<protein>
    <submittedName>
        <fullName evidence="2">Uncharacterized protein</fullName>
    </submittedName>
</protein>
<proteinExistence type="predicted"/>
<gene>
    <name evidence="2" type="ORF">BIP78_1549</name>
</gene>
<accession>A0A410FW22</accession>
<sequence length="227" mass="24643">MTERPSAAWRRCGGAASREVVVVQSLPGIADAKGRLSVVLPTVGRLLRHGCSIPRGRPTQFNRPPPPRFSLAWAWLFDAITGFSVAAPGYGKRAVRRFSRCGFTSLLLGDVTLEFIFVRPRAGRPRAGALCHQRDPLPPLGRCPRAARVQPGGDRGRRRGDRGEPAAEDQRCAPQVHREVQQRAGCPQCGDPTRTTRRSAPAMGREDQRVAGRSSPGSPGRRSTGRG</sequence>
<dbReference type="EMBL" id="CP034928">
    <property type="protein sequence ID" value="QAA77315.1"/>
    <property type="molecule type" value="Genomic_DNA"/>
</dbReference>
<evidence type="ECO:0000256" key="1">
    <source>
        <dbReference type="SAM" id="MobiDB-lite"/>
    </source>
</evidence>